<protein>
    <submittedName>
        <fullName evidence="1">Uncharacterized protein</fullName>
    </submittedName>
</protein>
<comment type="caution">
    <text evidence="1">The sequence shown here is derived from an EMBL/GenBank/DDBJ whole genome shotgun (WGS) entry which is preliminary data.</text>
</comment>
<name>A0A163G2G4_DIDRA</name>
<organism evidence="1 2">
    <name type="scientific">Didymella rabiei</name>
    <name type="common">Chickpea ascochyta blight fungus</name>
    <name type="synonym">Mycosphaerella rabiei</name>
    <dbReference type="NCBI Taxonomy" id="5454"/>
    <lineage>
        <taxon>Eukaryota</taxon>
        <taxon>Fungi</taxon>
        <taxon>Dikarya</taxon>
        <taxon>Ascomycota</taxon>
        <taxon>Pezizomycotina</taxon>
        <taxon>Dothideomycetes</taxon>
        <taxon>Pleosporomycetidae</taxon>
        <taxon>Pleosporales</taxon>
        <taxon>Pleosporineae</taxon>
        <taxon>Didymellaceae</taxon>
        <taxon>Ascochyta</taxon>
    </lineage>
</organism>
<dbReference type="EMBL" id="JYNV01000154">
    <property type="protein sequence ID" value="KZM24650.1"/>
    <property type="molecule type" value="Genomic_DNA"/>
</dbReference>
<gene>
    <name evidence="1" type="ORF">ST47_g4161</name>
</gene>
<dbReference type="AlphaFoldDB" id="A0A163G2G4"/>
<keyword evidence="2" id="KW-1185">Reference proteome</keyword>
<evidence type="ECO:0000313" key="1">
    <source>
        <dbReference type="EMBL" id="KZM24650.1"/>
    </source>
</evidence>
<evidence type="ECO:0000313" key="2">
    <source>
        <dbReference type="Proteomes" id="UP000076837"/>
    </source>
</evidence>
<sequence length="77" mass="9220">MCCFSIFPEPLPKYYHTMSPEEQFIWAGLGMQKRRTYITPNGKTKTCRVKKWERKAAQEAYFESLKWLGMRRNGPRN</sequence>
<dbReference type="Proteomes" id="UP000076837">
    <property type="component" value="Unassembled WGS sequence"/>
</dbReference>
<accession>A0A163G2G4</accession>
<reference evidence="1 2" key="1">
    <citation type="journal article" date="2016" name="Sci. Rep.">
        <title>Draft genome sequencing and secretome analysis of fungal phytopathogen Ascochyta rabiei provides insight into the necrotrophic effector repertoire.</title>
        <authorList>
            <person name="Verma S."/>
            <person name="Gazara R.K."/>
            <person name="Nizam S."/>
            <person name="Parween S."/>
            <person name="Chattopadhyay D."/>
            <person name="Verma P.K."/>
        </authorList>
    </citation>
    <scope>NUCLEOTIDE SEQUENCE [LARGE SCALE GENOMIC DNA]</scope>
    <source>
        <strain evidence="1 2">ArDII</strain>
    </source>
</reference>
<proteinExistence type="predicted"/>